<comment type="caution">
    <text evidence="2">The sequence shown here is derived from an EMBL/GenBank/DDBJ whole genome shotgun (WGS) entry which is preliminary data.</text>
</comment>
<feature type="domain" description="Protein kinase" evidence="1">
    <location>
        <begin position="1"/>
        <end position="244"/>
    </location>
</feature>
<sequence length="244" mass="27400">SAAILLLNKQFVNELTLLDRLEHPHIVKLIGYGAGRGERDLVFEYLPLGTLKKNLHGKLTTLRVEVALGVAKALEYMHHREVPVVHGDIKPENIVFGVDSVMKVIDFGISRELIGDMANEDYEIPRPERHLTFGYGAPELERFGKQFPSFDVYSLGVVILELLTEKTPTTLEFEANQHLPVHDQQDFILWVHHITLPFSSIQFIIIKHRLKYISELNFAGNTSSVGSSCRSPIPGIFAIHTAAA</sequence>
<feature type="non-terminal residue" evidence="2">
    <location>
        <position position="244"/>
    </location>
</feature>
<proteinExistence type="predicted"/>
<dbReference type="InterPro" id="IPR008271">
    <property type="entry name" value="Ser/Thr_kinase_AS"/>
</dbReference>
<reference evidence="2" key="1">
    <citation type="submission" date="2022-02" db="EMBL/GenBank/DDBJ databases">
        <authorList>
            <person name="Henning P.M."/>
            <person name="McCubbin A.G."/>
            <person name="Shore J.S."/>
        </authorList>
    </citation>
    <scope>NUCLEOTIDE SEQUENCE</scope>
    <source>
        <strain evidence="2">F60SS</strain>
        <tissue evidence="2">Leaves</tissue>
    </source>
</reference>
<dbReference type="Gene3D" id="1.10.510.10">
    <property type="entry name" value="Transferase(Phosphotransferase) domain 1"/>
    <property type="match status" value="1"/>
</dbReference>
<evidence type="ECO:0000313" key="2">
    <source>
        <dbReference type="EMBL" id="KAJ4834023.1"/>
    </source>
</evidence>
<dbReference type="PANTHER" id="PTHR46146:SF9">
    <property type="entry name" value="OS06G0151700 PROTEIN"/>
    <property type="match status" value="1"/>
</dbReference>
<reference evidence="2" key="2">
    <citation type="journal article" date="2023" name="Plants (Basel)">
        <title>Annotation of the Turnera subulata (Passifloraceae) Draft Genome Reveals the S-Locus Evolved after the Divergence of Turneroideae from Passifloroideae in a Stepwise Manner.</title>
        <authorList>
            <person name="Henning P.M."/>
            <person name="Roalson E.H."/>
            <person name="Mir W."/>
            <person name="McCubbin A.G."/>
            <person name="Shore J.S."/>
        </authorList>
    </citation>
    <scope>NUCLEOTIDE SEQUENCE</scope>
    <source>
        <strain evidence="2">F60SS</strain>
    </source>
</reference>
<organism evidence="2 3">
    <name type="scientific">Turnera subulata</name>
    <dbReference type="NCBI Taxonomy" id="218843"/>
    <lineage>
        <taxon>Eukaryota</taxon>
        <taxon>Viridiplantae</taxon>
        <taxon>Streptophyta</taxon>
        <taxon>Embryophyta</taxon>
        <taxon>Tracheophyta</taxon>
        <taxon>Spermatophyta</taxon>
        <taxon>Magnoliopsida</taxon>
        <taxon>eudicotyledons</taxon>
        <taxon>Gunneridae</taxon>
        <taxon>Pentapetalae</taxon>
        <taxon>rosids</taxon>
        <taxon>fabids</taxon>
        <taxon>Malpighiales</taxon>
        <taxon>Passifloraceae</taxon>
        <taxon>Turnera</taxon>
    </lineage>
</organism>
<evidence type="ECO:0000259" key="1">
    <source>
        <dbReference type="PROSITE" id="PS50011"/>
    </source>
</evidence>
<dbReference type="PROSITE" id="PS00108">
    <property type="entry name" value="PROTEIN_KINASE_ST"/>
    <property type="match status" value="1"/>
</dbReference>
<dbReference type="PROSITE" id="PS50011">
    <property type="entry name" value="PROTEIN_KINASE_DOM"/>
    <property type="match status" value="1"/>
</dbReference>
<dbReference type="OrthoDB" id="912893at2759"/>
<dbReference type="InterPro" id="IPR011009">
    <property type="entry name" value="Kinase-like_dom_sf"/>
</dbReference>
<evidence type="ECO:0000313" key="3">
    <source>
        <dbReference type="Proteomes" id="UP001141552"/>
    </source>
</evidence>
<protein>
    <recommendedName>
        <fullName evidence="1">Protein kinase domain-containing protein</fullName>
    </recommendedName>
</protein>
<dbReference type="Pfam" id="PF00069">
    <property type="entry name" value="Pkinase"/>
    <property type="match status" value="1"/>
</dbReference>
<feature type="non-terminal residue" evidence="2">
    <location>
        <position position="1"/>
    </location>
</feature>
<dbReference type="SUPFAM" id="SSF56112">
    <property type="entry name" value="Protein kinase-like (PK-like)"/>
    <property type="match status" value="1"/>
</dbReference>
<keyword evidence="3" id="KW-1185">Reference proteome</keyword>
<dbReference type="PANTHER" id="PTHR46146">
    <property type="entry name" value="SERINE/THREONINE-PROTEIN KINASE-LIKE PROTEIN CCR4"/>
    <property type="match status" value="1"/>
</dbReference>
<dbReference type="GO" id="GO:0004672">
    <property type="term" value="F:protein kinase activity"/>
    <property type="evidence" value="ECO:0007669"/>
    <property type="project" value="InterPro"/>
</dbReference>
<gene>
    <name evidence="2" type="ORF">Tsubulata_010732</name>
</gene>
<dbReference type="GO" id="GO:0005524">
    <property type="term" value="F:ATP binding"/>
    <property type="evidence" value="ECO:0007669"/>
    <property type="project" value="InterPro"/>
</dbReference>
<dbReference type="SMART" id="SM00220">
    <property type="entry name" value="S_TKc"/>
    <property type="match status" value="1"/>
</dbReference>
<accession>A0A9Q0FMC4</accession>
<dbReference type="EMBL" id="JAKUCV010004797">
    <property type="protein sequence ID" value="KAJ4834023.1"/>
    <property type="molecule type" value="Genomic_DNA"/>
</dbReference>
<name>A0A9Q0FMC4_9ROSI</name>
<dbReference type="InterPro" id="IPR000719">
    <property type="entry name" value="Prot_kinase_dom"/>
</dbReference>
<dbReference type="Proteomes" id="UP001141552">
    <property type="component" value="Unassembled WGS sequence"/>
</dbReference>
<dbReference type="AlphaFoldDB" id="A0A9Q0FMC4"/>